<evidence type="ECO:0000313" key="1">
    <source>
        <dbReference type="EMBL" id="CAA3030939.1"/>
    </source>
</evidence>
<keyword evidence="2" id="KW-1185">Reference proteome</keyword>
<protein>
    <submittedName>
        <fullName evidence="1">Uncharacterized protein</fullName>
    </submittedName>
</protein>
<feature type="non-terminal residue" evidence="1">
    <location>
        <position position="65"/>
    </location>
</feature>
<gene>
    <name evidence="1" type="ORF">OLEA9_A002937</name>
</gene>
<proteinExistence type="predicted"/>
<sequence length="65" mass="6428">MSGSVVSGKVDDTVVGEVGNAVVDGVTAREDGFVPTRFGFADIVVGSVDTTSGKLAKLVGSPESG</sequence>
<organism evidence="1 2">
    <name type="scientific">Olea europaea subsp. europaea</name>
    <dbReference type="NCBI Taxonomy" id="158383"/>
    <lineage>
        <taxon>Eukaryota</taxon>
        <taxon>Viridiplantae</taxon>
        <taxon>Streptophyta</taxon>
        <taxon>Embryophyta</taxon>
        <taxon>Tracheophyta</taxon>
        <taxon>Spermatophyta</taxon>
        <taxon>Magnoliopsida</taxon>
        <taxon>eudicotyledons</taxon>
        <taxon>Gunneridae</taxon>
        <taxon>Pentapetalae</taxon>
        <taxon>asterids</taxon>
        <taxon>lamiids</taxon>
        <taxon>Lamiales</taxon>
        <taxon>Oleaceae</taxon>
        <taxon>Oleeae</taxon>
        <taxon>Olea</taxon>
    </lineage>
</organism>
<comment type="caution">
    <text evidence="1">The sequence shown here is derived from an EMBL/GenBank/DDBJ whole genome shotgun (WGS) entry which is preliminary data.</text>
</comment>
<dbReference type="AlphaFoldDB" id="A0A8S0VG26"/>
<dbReference type="Proteomes" id="UP000594638">
    <property type="component" value="Unassembled WGS sequence"/>
</dbReference>
<evidence type="ECO:0000313" key="2">
    <source>
        <dbReference type="Proteomes" id="UP000594638"/>
    </source>
</evidence>
<reference evidence="1 2" key="1">
    <citation type="submission" date="2019-12" db="EMBL/GenBank/DDBJ databases">
        <authorList>
            <person name="Alioto T."/>
            <person name="Alioto T."/>
            <person name="Gomez Garrido J."/>
        </authorList>
    </citation>
    <scope>NUCLEOTIDE SEQUENCE [LARGE SCALE GENOMIC DNA]</scope>
</reference>
<dbReference type="EMBL" id="CACTIH010009405">
    <property type="protein sequence ID" value="CAA3030939.1"/>
    <property type="molecule type" value="Genomic_DNA"/>
</dbReference>
<accession>A0A8S0VG26</accession>
<name>A0A8S0VG26_OLEEU</name>